<comment type="caution">
    <text evidence="2">The sequence shown here is derived from an EMBL/GenBank/DDBJ whole genome shotgun (WGS) entry which is preliminary data.</text>
</comment>
<dbReference type="RefSeq" id="WP_125963241.1">
    <property type="nucleotide sequence ID" value="NZ_QXGM01000001.1"/>
</dbReference>
<keyword evidence="3" id="KW-1185">Reference proteome</keyword>
<reference evidence="2 3" key="1">
    <citation type="submission" date="2018-09" db="EMBL/GenBank/DDBJ databases">
        <title>Characterization of the phylogenetic diversity of five novel species belonging to the genus Bifidobacterium.</title>
        <authorList>
            <person name="Lugli G.A."/>
            <person name="Duranti S."/>
            <person name="Milani C."/>
        </authorList>
    </citation>
    <scope>NUCLEOTIDE SEQUENCE [LARGE SCALE GENOMIC DNA]</scope>
    <source>
        <strain evidence="2 3">2036B</strain>
    </source>
</reference>
<evidence type="ECO:0000313" key="2">
    <source>
        <dbReference type="EMBL" id="RSX56094.1"/>
    </source>
</evidence>
<protein>
    <submittedName>
        <fullName evidence="2">Transcriptional regulator</fullName>
    </submittedName>
</protein>
<gene>
    <name evidence="2" type="ORF">D2E26_0657</name>
</gene>
<feature type="region of interest" description="Disordered" evidence="1">
    <location>
        <begin position="83"/>
        <end position="110"/>
    </location>
</feature>
<sequence>MSENQENRRALEELGNELFEEQLAYVRKPFMVLWAAVQEASAEVEEDYNLSPDLAQLWVADQLRRVSDSLVDRLAEKAIARGSSKSNVSRAAGAAPSNATRRFPRLKDNNPKERMLIDEVLDLFES</sequence>
<accession>A0A430FT69</accession>
<organism evidence="2 3">
    <name type="scientific">Bifidobacterium dolichotidis</name>
    <dbReference type="NCBI Taxonomy" id="2306976"/>
    <lineage>
        <taxon>Bacteria</taxon>
        <taxon>Bacillati</taxon>
        <taxon>Actinomycetota</taxon>
        <taxon>Actinomycetes</taxon>
        <taxon>Bifidobacteriales</taxon>
        <taxon>Bifidobacteriaceae</taxon>
        <taxon>Bifidobacterium</taxon>
    </lineage>
</organism>
<dbReference type="AlphaFoldDB" id="A0A430FT69"/>
<evidence type="ECO:0000313" key="3">
    <source>
        <dbReference type="Proteomes" id="UP000287609"/>
    </source>
</evidence>
<dbReference type="Proteomes" id="UP000287609">
    <property type="component" value="Unassembled WGS sequence"/>
</dbReference>
<dbReference type="EMBL" id="QXGM01000001">
    <property type="protein sequence ID" value="RSX56094.1"/>
    <property type="molecule type" value="Genomic_DNA"/>
</dbReference>
<evidence type="ECO:0000256" key="1">
    <source>
        <dbReference type="SAM" id="MobiDB-lite"/>
    </source>
</evidence>
<name>A0A430FT69_9BIFI</name>
<proteinExistence type="predicted"/>
<dbReference type="OrthoDB" id="3237854at2"/>